<dbReference type="PROSITE" id="PS51724">
    <property type="entry name" value="SPOR"/>
    <property type="match status" value="1"/>
</dbReference>
<evidence type="ECO:0000256" key="1">
    <source>
        <dbReference type="SAM" id="MobiDB-lite"/>
    </source>
</evidence>
<dbReference type="AlphaFoldDB" id="A0A1M4UYU8"/>
<sequence>MAAFDEVNAPGRLTDVAGRYTQYAGAAVSLTLMIGVAVWGTQTILRDVSGVPVVRAMQGDMRVAPEDPGGDVADHRGLAVNTVAAVGEAAAPEDTLTLAPRTFDLAEEDLETAPLTAATPDPVETAQATAAAPAAPTGPMTADDILALADQISAGITPMAALEPVADEDTESPVMTVDGEEVDGTDIENIDAEDPIALALAEAMNADVAAPAADVPAGGLQSVIRPMARPLRAMPAVATASDLAPAVVTVAAVTPQDTAALVVTDPATPAALPSEALLTDAMPVGTKLVQLGAFPSPADAAQEWDRLVGRFGEVLAAKTRVIEPATTGGSTFYRLRASGFDALEDARAFCETMEAGRTVCTPVVVR</sequence>
<evidence type="ECO:0000313" key="3">
    <source>
        <dbReference type="EMBL" id="SHE61803.1"/>
    </source>
</evidence>
<accession>A0A1M4UYU8</accession>
<dbReference type="GO" id="GO:0042834">
    <property type="term" value="F:peptidoglycan binding"/>
    <property type="evidence" value="ECO:0007669"/>
    <property type="project" value="InterPro"/>
</dbReference>
<gene>
    <name evidence="3" type="ORF">SAMN05444339_101890</name>
</gene>
<name>A0A1M4UYU8_LOKAT</name>
<dbReference type="OrthoDB" id="8479416at2"/>
<dbReference type="Gene3D" id="3.30.70.1070">
    <property type="entry name" value="Sporulation related repeat"/>
    <property type="match status" value="1"/>
</dbReference>
<reference evidence="4" key="1">
    <citation type="submission" date="2016-11" db="EMBL/GenBank/DDBJ databases">
        <authorList>
            <person name="Varghese N."/>
            <person name="Submissions S."/>
        </authorList>
    </citation>
    <scope>NUCLEOTIDE SEQUENCE [LARGE SCALE GENOMIC DNA]</scope>
    <source>
        <strain evidence="4">DSM 29326</strain>
    </source>
</reference>
<evidence type="ECO:0000259" key="2">
    <source>
        <dbReference type="PROSITE" id="PS51724"/>
    </source>
</evidence>
<dbReference type="Proteomes" id="UP000183987">
    <property type="component" value="Unassembled WGS sequence"/>
</dbReference>
<protein>
    <submittedName>
        <fullName evidence="3">Sporulation related domain-containing protein</fullName>
    </submittedName>
</protein>
<dbReference type="InterPro" id="IPR036680">
    <property type="entry name" value="SPOR-like_sf"/>
</dbReference>
<feature type="domain" description="SPOR" evidence="2">
    <location>
        <begin position="281"/>
        <end position="366"/>
    </location>
</feature>
<dbReference type="InterPro" id="IPR007730">
    <property type="entry name" value="SPOR-like_dom"/>
</dbReference>
<feature type="compositionally biased region" description="Low complexity" evidence="1">
    <location>
        <begin position="125"/>
        <end position="137"/>
    </location>
</feature>
<dbReference type="STRING" id="366533.SAMN05444339_101890"/>
<evidence type="ECO:0000313" key="4">
    <source>
        <dbReference type="Proteomes" id="UP000183987"/>
    </source>
</evidence>
<feature type="region of interest" description="Disordered" evidence="1">
    <location>
        <begin position="116"/>
        <end position="137"/>
    </location>
</feature>
<keyword evidence="4" id="KW-1185">Reference proteome</keyword>
<dbReference type="EMBL" id="FQUE01000001">
    <property type="protein sequence ID" value="SHE61803.1"/>
    <property type="molecule type" value="Genomic_DNA"/>
</dbReference>
<organism evidence="3 4">
    <name type="scientific">Loktanella atrilutea</name>
    <dbReference type="NCBI Taxonomy" id="366533"/>
    <lineage>
        <taxon>Bacteria</taxon>
        <taxon>Pseudomonadati</taxon>
        <taxon>Pseudomonadota</taxon>
        <taxon>Alphaproteobacteria</taxon>
        <taxon>Rhodobacterales</taxon>
        <taxon>Roseobacteraceae</taxon>
        <taxon>Loktanella</taxon>
    </lineage>
</organism>
<dbReference type="Pfam" id="PF05036">
    <property type="entry name" value="SPOR"/>
    <property type="match status" value="1"/>
</dbReference>
<proteinExistence type="predicted"/>
<dbReference type="RefSeq" id="WP_072855930.1">
    <property type="nucleotide sequence ID" value="NZ_FQUE01000001.1"/>
</dbReference>